<reference evidence="1 2" key="1">
    <citation type="journal article" date="2012" name="Genome Biol.">
        <title>Sequencing three crocodilian genomes to illuminate the evolution of archosaurs and amniotes.</title>
        <authorList>
            <person name="St John J.A."/>
            <person name="Braun E.L."/>
            <person name="Isberg S.R."/>
            <person name="Miles L.G."/>
            <person name="Chong A.Y."/>
            <person name="Gongora J."/>
            <person name="Dalzell P."/>
            <person name="Moran C."/>
            <person name="Bed'hom B."/>
            <person name="Abzhanov A."/>
            <person name="Burgess S.C."/>
            <person name="Cooksey A.M."/>
            <person name="Castoe T.A."/>
            <person name="Crawford N.G."/>
            <person name="Densmore L.D."/>
            <person name="Drew J.C."/>
            <person name="Edwards S.V."/>
            <person name="Faircloth B.C."/>
            <person name="Fujita M.K."/>
            <person name="Greenwold M.J."/>
            <person name="Hoffmann F.G."/>
            <person name="Howard J.M."/>
            <person name="Iguchi T."/>
            <person name="Janes D.E."/>
            <person name="Khan S.Y."/>
            <person name="Kohno S."/>
            <person name="de Koning A.J."/>
            <person name="Lance S.L."/>
            <person name="McCarthy F.M."/>
            <person name="McCormack J.E."/>
            <person name="Merchant M.E."/>
            <person name="Peterson D.G."/>
            <person name="Pollock D.D."/>
            <person name="Pourmand N."/>
            <person name="Raney B.J."/>
            <person name="Roessler K.A."/>
            <person name="Sanford J.R."/>
            <person name="Sawyer R.H."/>
            <person name="Schmidt C.J."/>
            <person name="Triplett E.W."/>
            <person name="Tuberville T.D."/>
            <person name="Venegas-Anaya M."/>
            <person name="Howard J.T."/>
            <person name="Jarvis E.D."/>
            <person name="Guillette L.J.Jr."/>
            <person name="Glenn T.C."/>
            <person name="Green R.E."/>
            <person name="Ray D.A."/>
        </authorList>
    </citation>
    <scope>NUCLEOTIDE SEQUENCE [LARGE SCALE GENOMIC DNA]</scope>
    <source>
        <strain evidence="1">KSC_2009_1</strain>
    </source>
</reference>
<gene>
    <name evidence="1" type="ORF">Y1Q_0009138</name>
</gene>
<protein>
    <submittedName>
        <fullName evidence="1">Uncharacterized protein</fullName>
    </submittedName>
</protein>
<dbReference type="EMBL" id="AKHW03006780">
    <property type="protein sequence ID" value="KYO18688.1"/>
    <property type="molecule type" value="Genomic_DNA"/>
</dbReference>
<comment type="caution">
    <text evidence="1">The sequence shown here is derived from an EMBL/GenBank/DDBJ whole genome shotgun (WGS) entry which is preliminary data.</text>
</comment>
<keyword evidence="2" id="KW-1185">Reference proteome</keyword>
<evidence type="ECO:0000313" key="1">
    <source>
        <dbReference type="EMBL" id="KYO18688.1"/>
    </source>
</evidence>
<dbReference type="AlphaFoldDB" id="A0A151M2D5"/>
<dbReference type="Proteomes" id="UP000050525">
    <property type="component" value="Unassembled WGS sequence"/>
</dbReference>
<organism evidence="1 2">
    <name type="scientific">Alligator mississippiensis</name>
    <name type="common">American alligator</name>
    <dbReference type="NCBI Taxonomy" id="8496"/>
    <lineage>
        <taxon>Eukaryota</taxon>
        <taxon>Metazoa</taxon>
        <taxon>Chordata</taxon>
        <taxon>Craniata</taxon>
        <taxon>Vertebrata</taxon>
        <taxon>Euteleostomi</taxon>
        <taxon>Archelosauria</taxon>
        <taxon>Archosauria</taxon>
        <taxon>Crocodylia</taxon>
        <taxon>Alligatoridae</taxon>
        <taxon>Alligatorinae</taxon>
        <taxon>Alligator</taxon>
    </lineage>
</organism>
<accession>A0A151M2D5</accession>
<proteinExistence type="predicted"/>
<name>A0A151M2D5_ALLMI</name>
<evidence type="ECO:0000313" key="2">
    <source>
        <dbReference type="Proteomes" id="UP000050525"/>
    </source>
</evidence>
<sequence>MVLQGIDLLPEGFHFFQGCFRVKESIHSKNAETQIVMNDWCLLSLGGHLQKPIAASVAGTRLGKGLNLYCDHP</sequence>